<dbReference type="STRING" id="1182571.QR90_05320"/>
<accession>A0A0A7KEV3</accession>
<dbReference type="SUPFAM" id="SSF53850">
    <property type="entry name" value="Periplasmic binding protein-like II"/>
    <property type="match status" value="1"/>
</dbReference>
<dbReference type="InterPro" id="IPR001638">
    <property type="entry name" value="Solute-binding_3/MltF_N"/>
</dbReference>
<evidence type="ECO:0000313" key="5">
    <source>
        <dbReference type="Proteomes" id="UP000030634"/>
    </source>
</evidence>
<evidence type="ECO:0000256" key="1">
    <source>
        <dbReference type="ARBA" id="ARBA00022729"/>
    </source>
</evidence>
<dbReference type="PANTHER" id="PTHR35936">
    <property type="entry name" value="MEMBRANE-BOUND LYTIC MUREIN TRANSGLYCOSYLASE F"/>
    <property type="match status" value="1"/>
</dbReference>
<dbReference type="PANTHER" id="PTHR35936:SF19">
    <property type="entry name" value="AMINO-ACID-BINDING PROTEIN YXEM-RELATED"/>
    <property type="match status" value="1"/>
</dbReference>
<evidence type="ECO:0000259" key="3">
    <source>
        <dbReference type="SMART" id="SM00062"/>
    </source>
</evidence>
<feature type="chain" id="PRO_5002040600" evidence="2">
    <location>
        <begin position="25"/>
        <end position="256"/>
    </location>
</feature>
<dbReference type="KEGG" id="dsw:QR90_05320"/>
<keyword evidence="1 2" id="KW-0732">Signal</keyword>
<dbReference type="Proteomes" id="UP000030634">
    <property type="component" value="Chromosome"/>
</dbReference>
<dbReference type="Pfam" id="PF00497">
    <property type="entry name" value="SBP_bac_3"/>
    <property type="match status" value="1"/>
</dbReference>
<reference evidence="5" key="1">
    <citation type="submission" date="2014-11" db="EMBL/GenBank/DDBJ databases">
        <title>Hymenobacter sp. DG25B genome submission.</title>
        <authorList>
            <person name="Jung H.-Y."/>
            <person name="Kim M.K."/>
            <person name="Srinivasan S."/>
            <person name="Lim S."/>
        </authorList>
    </citation>
    <scope>NUCLEOTIDE SEQUENCE [LARGE SCALE GENOMIC DNA]</scope>
    <source>
        <strain evidence="5">DY59</strain>
    </source>
</reference>
<evidence type="ECO:0000256" key="2">
    <source>
        <dbReference type="SAM" id="SignalP"/>
    </source>
</evidence>
<feature type="signal peptide" evidence="2">
    <location>
        <begin position="1"/>
        <end position="24"/>
    </location>
</feature>
<dbReference type="AlphaFoldDB" id="A0A0A7KEV3"/>
<name>A0A0A7KEV3_9DEIO</name>
<sequence>MFKWRTTVLGLSLSAVMGAGSASAAPIPTLLSPGSLTIGTDPTYPPFIFLKGKTLSGFEVEVMNEVARRLDLKPVWKYQPFDNLLIGLGQKRFDIVVGSHGITPERLKAVDFSSPDYCSGGVILSPANGPKTVADLKGKTVVVQVGTTYFQRLRDVPGVGEIKTLPSDPAALQNLLAGRSDAFVTDRFVALTAQQKNPAARLQIGSMLFQEKIGFAIGKGNTAVKTAVDAALAAMQKDGTYNKISQKYFKTDIRCK</sequence>
<dbReference type="SMART" id="SM00062">
    <property type="entry name" value="PBPb"/>
    <property type="match status" value="1"/>
</dbReference>
<dbReference type="HOGENOM" id="CLU_019602_18_5_0"/>
<evidence type="ECO:0000313" key="4">
    <source>
        <dbReference type="EMBL" id="AIZ44635.1"/>
    </source>
</evidence>
<feature type="domain" description="Solute-binding protein family 3/N-terminal" evidence="3">
    <location>
        <begin position="35"/>
        <end position="252"/>
    </location>
</feature>
<gene>
    <name evidence="4" type="ORF">QR90_05320</name>
</gene>
<proteinExistence type="predicted"/>
<organism evidence="4 5">
    <name type="scientific">Deinococcus radiopugnans</name>
    <dbReference type="NCBI Taxonomy" id="57497"/>
    <lineage>
        <taxon>Bacteria</taxon>
        <taxon>Thermotogati</taxon>
        <taxon>Deinococcota</taxon>
        <taxon>Deinococci</taxon>
        <taxon>Deinococcales</taxon>
        <taxon>Deinococcaceae</taxon>
        <taxon>Deinococcus</taxon>
    </lineage>
</organism>
<dbReference type="EMBL" id="CP010028">
    <property type="protein sequence ID" value="AIZ44635.1"/>
    <property type="molecule type" value="Genomic_DNA"/>
</dbReference>
<dbReference type="CDD" id="cd13530">
    <property type="entry name" value="PBP2_peptides_like"/>
    <property type="match status" value="1"/>
</dbReference>
<dbReference type="Gene3D" id="3.40.190.10">
    <property type="entry name" value="Periplasmic binding protein-like II"/>
    <property type="match status" value="2"/>
</dbReference>
<protein>
    <submittedName>
        <fullName evidence="4">ABC transporter substrate-binding protein</fullName>
    </submittedName>
</protein>